<dbReference type="OrthoDB" id="6402664at2"/>
<feature type="transmembrane region" description="Helical" evidence="1">
    <location>
        <begin position="59"/>
        <end position="77"/>
    </location>
</feature>
<reference evidence="2 3" key="1">
    <citation type="submission" date="2018-01" db="EMBL/GenBank/DDBJ databases">
        <title>The draft genome of Hanstruepera neustonica JCM19743.</title>
        <authorList>
            <person name="He R.-H."/>
            <person name="Du Z.-J."/>
        </authorList>
    </citation>
    <scope>NUCLEOTIDE SEQUENCE [LARGE SCALE GENOMIC DNA]</scope>
    <source>
        <strain evidence="2 3">JCM19743</strain>
    </source>
</reference>
<dbReference type="InterPro" id="IPR007165">
    <property type="entry name" value="Phage_holin_4_2"/>
</dbReference>
<sequence length="116" mass="12441">MKIILKVLLTAVAVVLLSKLLSGVSVDGYTTAIIVAAVLGLLNIFVKPLLVLFTLPATILTLGLFLFVINACIILLADKLVDGFAVSSFWTALLFSILLTILQSIFYSVLGEEKTD</sequence>
<comment type="caution">
    <text evidence="2">The sequence shown here is derived from an EMBL/GenBank/DDBJ whole genome shotgun (WGS) entry which is preliminary data.</text>
</comment>
<name>A0A2K1E136_9FLAO</name>
<evidence type="ECO:0008006" key="4">
    <source>
        <dbReference type="Google" id="ProtNLM"/>
    </source>
</evidence>
<keyword evidence="1" id="KW-1133">Transmembrane helix</keyword>
<evidence type="ECO:0000313" key="2">
    <source>
        <dbReference type="EMBL" id="PNQ73975.1"/>
    </source>
</evidence>
<feature type="transmembrane region" description="Helical" evidence="1">
    <location>
        <begin position="89"/>
        <end position="110"/>
    </location>
</feature>
<evidence type="ECO:0000256" key="1">
    <source>
        <dbReference type="SAM" id="Phobius"/>
    </source>
</evidence>
<proteinExistence type="predicted"/>
<protein>
    <recommendedName>
        <fullName evidence="4">Phage holin family protein</fullName>
    </recommendedName>
</protein>
<dbReference type="RefSeq" id="WP_103051671.1">
    <property type="nucleotide sequence ID" value="NZ_POWF01000002.1"/>
</dbReference>
<dbReference type="Pfam" id="PF04020">
    <property type="entry name" value="Phage_holin_4_2"/>
    <property type="match status" value="1"/>
</dbReference>
<dbReference type="Proteomes" id="UP000236641">
    <property type="component" value="Unassembled WGS sequence"/>
</dbReference>
<evidence type="ECO:0000313" key="3">
    <source>
        <dbReference type="Proteomes" id="UP000236641"/>
    </source>
</evidence>
<feature type="transmembrane region" description="Helical" evidence="1">
    <location>
        <begin position="32"/>
        <end position="52"/>
    </location>
</feature>
<accession>A0A2K1E136</accession>
<organism evidence="2 3">
    <name type="scientific">Hanstruepera neustonica</name>
    <dbReference type="NCBI Taxonomy" id="1445657"/>
    <lineage>
        <taxon>Bacteria</taxon>
        <taxon>Pseudomonadati</taxon>
        <taxon>Bacteroidota</taxon>
        <taxon>Flavobacteriia</taxon>
        <taxon>Flavobacteriales</taxon>
        <taxon>Flavobacteriaceae</taxon>
        <taxon>Hanstruepera</taxon>
    </lineage>
</organism>
<keyword evidence="1" id="KW-0812">Transmembrane</keyword>
<dbReference type="PANTHER" id="PTHR37309">
    <property type="entry name" value="SLR0284 PROTEIN"/>
    <property type="match status" value="1"/>
</dbReference>
<dbReference type="PANTHER" id="PTHR37309:SF1">
    <property type="entry name" value="SLR0284 PROTEIN"/>
    <property type="match status" value="1"/>
</dbReference>
<keyword evidence="1" id="KW-0472">Membrane</keyword>
<gene>
    <name evidence="2" type="ORF">C1T31_06535</name>
</gene>
<dbReference type="EMBL" id="POWF01000002">
    <property type="protein sequence ID" value="PNQ73975.1"/>
    <property type="molecule type" value="Genomic_DNA"/>
</dbReference>
<dbReference type="AlphaFoldDB" id="A0A2K1E136"/>
<keyword evidence="3" id="KW-1185">Reference proteome</keyword>